<proteinExistence type="predicted"/>
<dbReference type="GeneID" id="63145308"/>
<dbReference type="AlphaFoldDB" id="A0A369B3D4"/>
<comment type="caution">
    <text evidence="1">The sequence shown here is derived from an EMBL/GenBank/DDBJ whole genome shotgun (WGS) entry which is preliminary data.</text>
</comment>
<name>A0A369B3D4_9ENTE</name>
<dbReference type="RefSeq" id="WP_114288610.1">
    <property type="nucleotide sequence ID" value="NZ_JBMEAJ010000005.1"/>
</dbReference>
<dbReference type="Proteomes" id="UP000288197">
    <property type="component" value="Unassembled WGS sequence"/>
</dbReference>
<dbReference type="EMBL" id="NGJX01000002">
    <property type="protein sequence ID" value="RSU04142.1"/>
    <property type="molecule type" value="Genomic_DNA"/>
</dbReference>
<keyword evidence="2" id="KW-1185">Reference proteome</keyword>
<gene>
    <name evidence="1" type="ORF">CBF32_01860</name>
</gene>
<protein>
    <submittedName>
        <fullName evidence="1">Uncharacterized protein</fullName>
    </submittedName>
</protein>
<organism evidence="1 2">
    <name type="scientific">Vagococcus fluvialis</name>
    <dbReference type="NCBI Taxonomy" id="2738"/>
    <lineage>
        <taxon>Bacteria</taxon>
        <taxon>Bacillati</taxon>
        <taxon>Bacillota</taxon>
        <taxon>Bacilli</taxon>
        <taxon>Lactobacillales</taxon>
        <taxon>Enterococcaceae</taxon>
        <taxon>Vagococcus</taxon>
    </lineage>
</organism>
<accession>A0A369B3D4</accession>
<sequence>MKFNLSGTKLIILFCSATLILSGVYVLSTFQNGMHVREQTKNKIVSNDKVVRGIKEKNKLEDINLVLEDYSIKRKNPAFNNKILYASTTDSNPLVKRHDFKDKIDKRATDWDDNTSHYLSKSVLFLIFLGVSLILGSLIYLVKKREI</sequence>
<evidence type="ECO:0000313" key="1">
    <source>
        <dbReference type="EMBL" id="RSU04142.1"/>
    </source>
</evidence>
<evidence type="ECO:0000313" key="2">
    <source>
        <dbReference type="Proteomes" id="UP000288197"/>
    </source>
</evidence>
<reference evidence="1 2" key="1">
    <citation type="submission" date="2017-05" db="EMBL/GenBank/DDBJ databases">
        <title>Vagococcus spp. assemblies.</title>
        <authorList>
            <person name="Gulvik C.A."/>
        </authorList>
    </citation>
    <scope>NUCLEOTIDE SEQUENCE [LARGE SCALE GENOMIC DNA]</scope>
    <source>
        <strain evidence="1 2">NCFB 2497</strain>
    </source>
</reference>